<name>A0AAW5ZGS9_RALSL</name>
<evidence type="ECO:0000313" key="1">
    <source>
        <dbReference type="EMBL" id="MDB0569448.1"/>
    </source>
</evidence>
<dbReference type="Proteomes" id="UP001144050">
    <property type="component" value="Unassembled WGS sequence"/>
</dbReference>
<comment type="caution">
    <text evidence="1">The sequence shown here is derived from an EMBL/GenBank/DDBJ whole genome shotgun (WGS) entry which is preliminary data.</text>
</comment>
<protein>
    <submittedName>
        <fullName evidence="1">Uncharacterized protein</fullName>
    </submittedName>
</protein>
<reference evidence="1" key="1">
    <citation type="submission" date="2021-09" db="EMBL/GenBank/DDBJ databases">
        <title>Genomic analysis of Ralstonia spp.</title>
        <authorList>
            <person name="Aburjaile F."/>
            <person name="Ariute J.C."/>
            <person name="Pais A.K.L."/>
            <person name="Albuquerque G.M.R."/>
            <person name="Silva A.M.F."/>
            <person name="Brenig B."/>
            <person name="Azevedo V."/>
            <person name="Matiuzzi M."/>
            <person name="Ramos R."/>
            <person name="Goes-Neto A."/>
            <person name="Soares S."/>
            <person name="Iseppon A.M.B."/>
            <person name="Souza E."/>
            <person name="Gama M."/>
        </authorList>
    </citation>
    <scope>NUCLEOTIDE SEQUENCE</scope>
    <source>
        <strain evidence="1">CCRMRs91</strain>
    </source>
</reference>
<organism evidence="1 2">
    <name type="scientific">Ralstonia solanacearum</name>
    <name type="common">Pseudomonas solanacearum</name>
    <dbReference type="NCBI Taxonomy" id="305"/>
    <lineage>
        <taxon>Bacteria</taxon>
        <taxon>Pseudomonadati</taxon>
        <taxon>Pseudomonadota</taxon>
        <taxon>Betaproteobacteria</taxon>
        <taxon>Burkholderiales</taxon>
        <taxon>Burkholderiaceae</taxon>
        <taxon>Ralstonia</taxon>
        <taxon>Ralstonia solanacearum species complex</taxon>
    </lineage>
</organism>
<gene>
    <name evidence="1" type="ORF">LBW59_01490</name>
</gene>
<accession>A0AAW5ZGS9</accession>
<sequence>MHVKETVSATMALTNRHVPGIRYPQSGCGQSDRRNAGGMICFVLVRHRADGPGVNTVDAHPQRRCGMHTGRPRMAVEIAIALAS</sequence>
<dbReference type="EMBL" id="JAIVFG010000002">
    <property type="protein sequence ID" value="MDB0569448.1"/>
    <property type="molecule type" value="Genomic_DNA"/>
</dbReference>
<proteinExistence type="predicted"/>
<evidence type="ECO:0000313" key="2">
    <source>
        <dbReference type="Proteomes" id="UP001144050"/>
    </source>
</evidence>
<dbReference type="RefSeq" id="WP_271656078.1">
    <property type="nucleotide sequence ID" value="NZ_JAIVFG010000002.1"/>
</dbReference>
<dbReference type="AlphaFoldDB" id="A0AAW5ZGS9"/>